<dbReference type="EMBL" id="CM047940">
    <property type="protein sequence ID" value="KAI9903545.1"/>
    <property type="molecule type" value="Genomic_DNA"/>
</dbReference>
<keyword evidence="2" id="KW-1185">Reference proteome</keyword>
<gene>
    <name evidence="1" type="ORF">N3K66_000074</name>
</gene>
<name>A0ACC0VCW0_9HYPO</name>
<organism evidence="1 2">
    <name type="scientific">Trichothecium roseum</name>
    <dbReference type="NCBI Taxonomy" id="47278"/>
    <lineage>
        <taxon>Eukaryota</taxon>
        <taxon>Fungi</taxon>
        <taxon>Dikarya</taxon>
        <taxon>Ascomycota</taxon>
        <taxon>Pezizomycotina</taxon>
        <taxon>Sordariomycetes</taxon>
        <taxon>Hypocreomycetidae</taxon>
        <taxon>Hypocreales</taxon>
        <taxon>Hypocreales incertae sedis</taxon>
        <taxon>Trichothecium</taxon>
    </lineage>
</organism>
<sequence>MSCAGLKSQHVTAIEWLAQATGASVEGLQVGSKTLTFAPSLGPAELQGRVFKIQAESSAASALLVLQAVLPFVLFSGGNEPVQLQICGGTNTSFSLTFEYLDQVLLPALEERFGIIVAERSLESRGWSLGQPTRGEINLKIQPLPRGEKLRFLPPPPRSELSVDGDGGGSDLPTKVKNIDVNLVLPERYHEQMRNQLFKDLTAMYPTASINFKMVEDSRHDVRWYILVVAKCGDGAIRIAEDDLCSLPKKTNQHATFVQSRSRDVCRALCNQTFHDGEVDRHLEDQVIIYQAISDGYSAFRGGIPLAQNNGGDQQGLTGAMKKLSVGEGMKMRRDKGVEPFGHGPLHAQTARWVVGELLPAVEFYNGGALVKGVGLNFPAGDE</sequence>
<comment type="caution">
    <text evidence="1">The sequence shown here is derived from an EMBL/GenBank/DDBJ whole genome shotgun (WGS) entry which is preliminary data.</text>
</comment>
<evidence type="ECO:0000313" key="1">
    <source>
        <dbReference type="EMBL" id="KAI9903545.1"/>
    </source>
</evidence>
<accession>A0ACC0VCW0</accession>
<proteinExistence type="predicted"/>
<evidence type="ECO:0000313" key="2">
    <source>
        <dbReference type="Proteomes" id="UP001163324"/>
    </source>
</evidence>
<dbReference type="Proteomes" id="UP001163324">
    <property type="component" value="Chromosome 1"/>
</dbReference>
<protein>
    <submittedName>
        <fullName evidence="1">Uncharacterized protein</fullName>
    </submittedName>
</protein>
<reference evidence="1" key="1">
    <citation type="submission" date="2022-10" db="EMBL/GenBank/DDBJ databases">
        <title>Complete Genome of Trichothecium roseum strain YXFP-22015, a Plant Pathogen Isolated from Citrus.</title>
        <authorList>
            <person name="Wang Y."/>
            <person name="Zhu L."/>
        </authorList>
    </citation>
    <scope>NUCLEOTIDE SEQUENCE</scope>
    <source>
        <strain evidence="1">YXFP-22015</strain>
    </source>
</reference>